<dbReference type="EMBL" id="CAJNNV010008494">
    <property type="protein sequence ID" value="CAE8596301.1"/>
    <property type="molecule type" value="Genomic_DNA"/>
</dbReference>
<feature type="non-terminal residue" evidence="2">
    <location>
        <position position="1"/>
    </location>
</feature>
<keyword evidence="1" id="KW-0547">Nucleotide-binding</keyword>
<dbReference type="GO" id="GO:0005524">
    <property type="term" value="F:ATP binding"/>
    <property type="evidence" value="ECO:0007669"/>
    <property type="project" value="UniProtKB-UniRule"/>
</dbReference>
<dbReference type="Proteomes" id="UP000654075">
    <property type="component" value="Unassembled WGS sequence"/>
</dbReference>
<feature type="binding site" evidence="1">
    <location>
        <position position="108"/>
    </location>
    <ligand>
        <name>ATP</name>
        <dbReference type="ChEBI" id="CHEBI:30616"/>
    </ligand>
</feature>
<evidence type="ECO:0000313" key="3">
    <source>
        <dbReference type="Proteomes" id="UP000654075"/>
    </source>
</evidence>
<dbReference type="PROSITE" id="PS00107">
    <property type="entry name" value="PROTEIN_KINASE_ATP"/>
    <property type="match status" value="1"/>
</dbReference>
<evidence type="ECO:0000256" key="1">
    <source>
        <dbReference type="PROSITE-ProRule" id="PRU10141"/>
    </source>
</evidence>
<dbReference type="Gene3D" id="3.30.200.20">
    <property type="entry name" value="Phosphorylase Kinase, domain 1"/>
    <property type="match status" value="1"/>
</dbReference>
<reference evidence="2" key="1">
    <citation type="submission" date="2021-02" db="EMBL/GenBank/DDBJ databases">
        <authorList>
            <person name="Dougan E. K."/>
            <person name="Rhodes N."/>
            <person name="Thang M."/>
            <person name="Chan C."/>
        </authorList>
    </citation>
    <scope>NUCLEOTIDE SEQUENCE</scope>
</reference>
<evidence type="ECO:0008006" key="4">
    <source>
        <dbReference type="Google" id="ProtNLM"/>
    </source>
</evidence>
<dbReference type="InterPro" id="IPR017441">
    <property type="entry name" value="Protein_kinase_ATP_BS"/>
</dbReference>
<comment type="caution">
    <text evidence="2">The sequence shown here is derived from an EMBL/GenBank/DDBJ whole genome shotgun (WGS) entry which is preliminary data.</text>
</comment>
<evidence type="ECO:0000313" key="2">
    <source>
        <dbReference type="EMBL" id="CAE8596301.1"/>
    </source>
</evidence>
<organism evidence="2 3">
    <name type="scientific">Polarella glacialis</name>
    <name type="common">Dinoflagellate</name>
    <dbReference type="NCBI Taxonomy" id="89957"/>
    <lineage>
        <taxon>Eukaryota</taxon>
        <taxon>Sar</taxon>
        <taxon>Alveolata</taxon>
        <taxon>Dinophyceae</taxon>
        <taxon>Suessiales</taxon>
        <taxon>Suessiaceae</taxon>
        <taxon>Polarella</taxon>
    </lineage>
</organism>
<keyword evidence="1" id="KW-0067">ATP-binding</keyword>
<sequence>WGNLYSCASQPILFQRWSSGLCSSAEKDKMGNSKSQPVAGFSDINANMPQLEARVGRISISGRYHRLPKKLEDHYEVATKILGSGYNGVVRQATNKSSSSGGQKYAVKVRRGDVAVRIKLLEGRLGGCCFSAFVPA</sequence>
<name>A0A813E2V8_POLGL</name>
<protein>
    <recommendedName>
        <fullName evidence="4">Protein kinase domain-containing protein</fullName>
    </recommendedName>
</protein>
<accession>A0A813E2V8</accession>
<gene>
    <name evidence="2" type="ORF">PGLA1383_LOCUS14767</name>
</gene>
<keyword evidence="3" id="KW-1185">Reference proteome</keyword>
<proteinExistence type="predicted"/>
<dbReference type="AlphaFoldDB" id="A0A813E2V8"/>